<comment type="similarity">
    <text evidence="1">Belongs to the thioredoxin family. DsbA subfamily.</text>
</comment>
<dbReference type="OrthoDB" id="117402at2"/>
<evidence type="ECO:0000256" key="6">
    <source>
        <dbReference type="SAM" id="MobiDB-lite"/>
    </source>
</evidence>
<keyword evidence="7" id="KW-0812">Transmembrane</keyword>
<dbReference type="Proteomes" id="UP000196320">
    <property type="component" value="Unassembled WGS sequence"/>
</dbReference>
<dbReference type="RefSeq" id="WP_087131073.1">
    <property type="nucleotide sequence ID" value="NZ_FUKO01000019.1"/>
</dbReference>
<sequence>MLDTVDENLEAPVVTTARAPRKRRVALLVIIGLAIIAIILIASLTRPGEPPAETAPTAPGTQQPPAADQNTPPTVPDLSRRIDGDVTALGPVNAPVVLIEYADYRCPYCGIFTQETLPKIVAEYVDSGQVRVEWRDIPIFGEDSFNAAAAARAAGAQGLFWEYNHAVYAHQGDSRKDLPRATLIELARQVGVADLAAFEASLTDPEILGAVAADAQEAQAIGVQSTPSFLVGQTPVMGAQPIEAFRQVIDAELARVSE</sequence>
<dbReference type="InterPro" id="IPR036249">
    <property type="entry name" value="Thioredoxin-like_sf"/>
</dbReference>
<feature type="domain" description="Thioredoxin" evidence="8">
    <location>
        <begin position="64"/>
        <end position="254"/>
    </location>
</feature>
<dbReference type="GO" id="GO:0016491">
    <property type="term" value="F:oxidoreductase activity"/>
    <property type="evidence" value="ECO:0007669"/>
    <property type="project" value="UniProtKB-KW"/>
</dbReference>
<keyword evidence="4" id="KW-1015">Disulfide bond</keyword>
<feature type="region of interest" description="Disordered" evidence="6">
    <location>
        <begin position="49"/>
        <end position="81"/>
    </location>
</feature>
<name>A0A1R4JN99_9MICO</name>
<keyword evidence="2" id="KW-0732">Signal</keyword>
<evidence type="ECO:0000313" key="10">
    <source>
        <dbReference type="Proteomes" id="UP000196320"/>
    </source>
</evidence>
<dbReference type="InterPro" id="IPR012336">
    <property type="entry name" value="Thioredoxin-like_fold"/>
</dbReference>
<evidence type="ECO:0000256" key="5">
    <source>
        <dbReference type="ARBA" id="ARBA00023284"/>
    </source>
</evidence>
<evidence type="ECO:0000256" key="1">
    <source>
        <dbReference type="ARBA" id="ARBA00005791"/>
    </source>
</evidence>
<feature type="transmembrane region" description="Helical" evidence="7">
    <location>
        <begin position="25"/>
        <end position="44"/>
    </location>
</feature>
<evidence type="ECO:0000259" key="8">
    <source>
        <dbReference type="PROSITE" id="PS51352"/>
    </source>
</evidence>
<dbReference type="PROSITE" id="PS51352">
    <property type="entry name" value="THIOREDOXIN_2"/>
    <property type="match status" value="1"/>
</dbReference>
<protein>
    <recommendedName>
        <fullName evidence="8">Thioredoxin domain-containing protein</fullName>
    </recommendedName>
</protein>
<dbReference type="EMBL" id="FUKO01000019">
    <property type="protein sequence ID" value="SJN33442.1"/>
    <property type="molecule type" value="Genomic_DNA"/>
</dbReference>
<dbReference type="Gene3D" id="3.40.30.10">
    <property type="entry name" value="Glutaredoxin"/>
    <property type="match status" value="1"/>
</dbReference>
<keyword evidence="7" id="KW-0472">Membrane</keyword>
<keyword evidence="10" id="KW-1185">Reference proteome</keyword>
<evidence type="ECO:0000256" key="4">
    <source>
        <dbReference type="ARBA" id="ARBA00023157"/>
    </source>
</evidence>
<gene>
    <name evidence="9" type="ORF">FM104_08305</name>
</gene>
<dbReference type="PANTHER" id="PTHR13887:SF14">
    <property type="entry name" value="DISULFIDE BOND FORMATION PROTEIN D"/>
    <property type="match status" value="1"/>
</dbReference>
<keyword evidence="5" id="KW-0676">Redox-active center</keyword>
<evidence type="ECO:0000256" key="7">
    <source>
        <dbReference type="SAM" id="Phobius"/>
    </source>
</evidence>
<proteinExistence type="inferred from homology"/>
<accession>A0A1R4JN99</accession>
<evidence type="ECO:0000313" key="9">
    <source>
        <dbReference type="EMBL" id="SJN33442.1"/>
    </source>
</evidence>
<feature type="compositionally biased region" description="Low complexity" evidence="6">
    <location>
        <begin position="51"/>
        <end position="67"/>
    </location>
</feature>
<reference evidence="9 10" key="1">
    <citation type="submission" date="2017-02" db="EMBL/GenBank/DDBJ databases">
        <authorList>
            <person name="Peterson S.W."/>
        </authorList>
    </citation>
    <scope>NUCLEOTIDE SEQUENCE [LARGE SCALE GENOMIC DNA]</scope>
    <source>
        <strain evidence="9 10">B Mb 05.01</strain>
    </source>
</reference>
<keyword evidence="3" id="KW-0560">Oxidoreductase</keyword>
<dbReference type="PANTHER" id="PTHR13887">
    <property type="entry name" value="GLUTATHIONE S-TRANSFERASE KAPPA"/>
    <property type="match status" value="1"/>
</dbReference>
<evidence type="ECO:0000256" key="2">
    <source>
        <dbReference type="ARBA" id="ARBA00022729"/>
    </source>
</evidence>
<dbReference type="AlphaFoldDB" id="A0A1R4JN99"/>
<organism evidence="9 10">
    <name type="scientific">Microbacterium esteraromaticum</name>
    <dbReference type="NCBI Taxonomy" id="57043"/>
    <lineage>
        <taxon>Bacteria</taxon>
        <taxon>Bacillati</taxon>
        <taxon>Actinomycetota</taxon>
        <taxon>Actinomycetes</taxon>
        <taxon>Micrococcales</taxon>
        <taxon>Microbacteriaceae</taxon>
        <taxon>Microbacterium</taxon>
    </lineage>
</organism>
<dbReference type="Pfam" id="PF13462">
    <property type="entry name" value="Thioredoxin_4"/>
    <property type="match status" value="1"/>
</dbReference>
<evidence type="ECO:0000256" key="3">
    <source>
        <dbReference type="ARBA" id="ARBA00023002"/>
    </source>
</evidence>
<dbReference type="SUPFAM" id="SSF52833">
    <property type="entry name" value="Thioredoxin-like"/>
    <property type="match status" value="1"/>
</dbReference>
<dbReference type="InterPro" id="IPR013766">
    <property type="entry name" value="Thioredoxin_domain"/>
</dbReference>
<keyword evidence="7" id="KW-1133">Transmembrane helix</keyword>